<feature type="transmembrane region" description="Helical" evidence="1">
    <location>
        <begin position="129"/>
        <end position="152"/>
    </location>
</feature>
<sequence>MAQALLYFTTKYLQSIEGYFMSIKFVDLLQQSWNFMRNQQAFSLFAIVTIVVVQLVFILVSPNSPELMAESQPQQLQIDASKMVSILLPTILLGVVNLLINVLMIFNIQSINDGNYRQFFQNAGNALKHFLPVLLLQFVMVLPLSLGASFAMASPETVIIALPVLVVGFYFFIKLSLVIYAYLLEKPQKSLSESIKFTLQLSRGKMLPLILFCVISYLLPGMLSRLFTVFGNDFIGIFITIVLSAVINVFMAIFSFRFYQVYRQMPAVR</sequence>
<dbReference type="AlphaFoldDB" id="A0A547EF93"/>
<proteinExistence type="predicted"/>
<feature type="transmembrane region" description="Helical" evidence="1">
    <location>
        <begin position="41"/>
        <end position="60"/>
    </location>
</feature>
<organism evidence="3 4">
    <name type="scientific">Mannheimia haemolytica</name>
    <name type="common">Pasteurella haemolytica</name>
    <dbReference type="NCBI Taxonomy" id="75985"/>
    <lineage>
        <taxon>Bacteria</taxon>
        <taxon>Pseudomonadati</taxon>
        <taxon>Pseudomonadota</taxon>
        <taxon>Gammaproteobacteria</taxon>
        <taxon>Pasteurellales</taxon>
        <taxon>Pasteurellaceae</taxon>
        <taxon>Mannheimia</taxon>
    </lineage>
</organism>
<dbReference type="OrthoDB" id="5689171at2"/>
<gene>
    <name evidence="3" type="ORF">FEA53_09070</name>
    <name evidence="2" type="ORF">FEB89_09055</name>
</gene>
<keyword evidence="5" id="KW-1185">Reference proteome</keyword>
<name>A0A547EF93_MANHA</name>
<evidence type="ECO:0000256" key="1">
    <source>
        <dbReference type="SAM" id="Phobius"/>
    </source>
</evidence>
<comment type="caution">
    <text evidence="3">The sequence shown here is derived from an EMBL/GenBank/DDBJ whole genome shotgun (WGS) entry which is preliminary data.</text>
</comment>
<feature type="transmembrane region" description="Helical" evidence="1">
    <location>
        <begin position="204"/>
        <end position="223"/>
    </location>
</feature>
<evidence type="ECO:0000313" key="5">
    <source>
        <dbReference type="Proteomes" id="UP000318394"/>
    </source>
</evidence>
<keyword evidence="1" id="KW-0812">Transmembrane</keyword>
<feature type="transmembrane region" description="Helical" evidence="1">
    <location>
        <begin position="86"/>
        <end position="108"/>
    </location>
</feature>
<feature type="transmembrane region" description="Helical" evidence="1">
    <location>
        <begin position="235"/>
        <end position="259"/>
    </location>
</feature>
<feature type="transmembrane region" description="Helical" evidence="1">
    <location>
        <begin position="158"/>
        <end position="183"/>
    </location>
</feature>
<dbReference type="EMBL" id="VAJB01000018">
    <property type="protein sequence ID" value="TRB73768.1"/>
    <property type="molecule type" value="Genomic_DNA"/>
</dbReference>
<accession>A0A547EF93</accession>
<keyword evidence="1" id="KW-1133">Transmembrane helix</keyword>
<evidence type="ECO:0000313" key="4">
    <source>
        <dbReference type="Proteomes" id="UP000315164"/>
    </source>
</evidence>
<dbReference type="Proteomes" id="UP000318394">
    <property type="component" value="Unassembled WGS sequence"/>
</dbReference>
<keyword evidence="1" id="KW-0472">Membrane</keyword>
<dbReference type="Proteomes" id="UP000315164">
    <property type="component" value="Unassembled WGS sequence"/>
</dbReference>
<protein>
    <submittedName>
        <fullName evidence="3">ABC transporter permease</fullName>
    </submittedName>
</protein>
<evidence type="ECO:0000313" key="2">
    <source>
        <dbReference type="EMBL" id="TRB36504.1"/>
    </source>
</evidence>
<dbReference type="EMBL" id="VAJI01000019">
    <property type="protein sequence ID" value="TRB36504.1"/>
    <property type="molecule type" value="Genomic_DNA"/>
</dbReference>
<reference evidence="4 5" key="1">
    <citation type="journal article" date="2019" name="Vet. Microbiol.">
        <title>Genetic characterization of susceptible and multi-drug resistant Mannheimia haemolytica isolated from high-risk stocker calves prior to and after antimicrobial metaphylaxis.</title>
        <authorList>
            <person name="Snyder E.R."/>
            <person name="Alvarez-Narvaez S."/>
            <person name="Credille B.C."/>
        </authorList>
    </citation>
    <scope>NUCLEOTIDE SEQUENCE [LARGE SCALE GENOMIC DNA]</scope>
    <source>
        <strain evidence="3 4">UGA-R5-128-1</strain>
        <strain evidence="2 5">UGA-R7-163-1</strain>
    </source>
</reference>
<evidence type="ECO:0000313" key="3">
    <source>
        <dbReference type="EMBL" id="TRB73768.1"/>
    </source>
</evidence>